<keyword evidence="2" id="KW-1185">Reference proteome</keyword>
<evidence type="ECO:0000313" key="2">
    <source>
        <dbReference type="Proteomes" id="UP000214747"/>
    </source>
</evidence>
<dbReference type="SUPFAM" id="SSF55298">
    <property type="entry name" value="YjgF-like"/>
    <property type="match status" value="1"/>
</dbReference>
<dbReference type="Proteomes" id="UP000214747">
    <property type="component" value="Unassembled WGS sequence"/>
</dbReference>
<reference evidence="1 2" key="1">
    <citation type="journal article" date="2010" name="Int. J. Syst. Evol. Microbiol.">
        <title>Reclassification of Herbaspirillum putei as a later heterotypic synonym of Herbaspirillum huttiense, with the description of H. huttiense subsp. huttiense subsp. nov. and H. huttiense subsp. putei subsp. nov., comb. nov., and description of Herbaspirillum aquaticum sp. nov.</title>
        <authorList>
            <person name="Dobritsa A.P."/>
            <person name="Reddy M.C."/>
            <person name="Samadpour M."/>
        </authorList>
    </citation>
    <scope>NUCLEOTIDE SEQUENCE [LARGE SCALE GENOMIC DNA]</scope>
    <source>
        <strain evidence="1 2">IEH 4430</strain>
    </source>
</reference>
<dbReference type="Gene3D" id="3.30.1330.40">
    <property type="entry name" value="RutC-like"/>
    <property type="match status" value="1"/>
</dbReference>
<dbReference type="EMBL" id="NJGV01000032">
    <property type="protein sequence ID" value="OWY31969.1"/>
    <property type="molecule type" value="Genomic_DNA"/>
</dbReference>
<evidence type="ECO:0000313" key="1">
    <source>
        <dbReference type="EMBL" id="OWY31969.1"/>
    </source>
</evidence>
<sequence length="115" mass="12451">MSQYSSLPFSKLRIVNGLAFLSGEVPLTSEGTIPEGISAQTQLVIERIAHTLGEAGLKLTNVVSTTVYLTDKNDFSEFNEVYRNFFSAPYPARTTVVADLVLPAKIEIAVVASVD</sequence>
<organism evidence="1 2">
    <name type="scientific">Herbaspirillum aquaticum</name>
    <dbReference type="NCBI Taxonomy" id="568783"/>
    <lineage>
        <taxon>Bacteria</taxon>
        <taxon>Pseudomonadati</taxon>
        <taxon>Pseudomonadota</taxon>
        <taxon>Betaproteobacteria</taxon>
        <taxon>Burkholderiales</taxon>
        <taxon>Oxalobacteraceae</taxon>
        <taxon>Herbaspirillum</taxon>
    </lineage>
</organism>
<dbReference type="PANTHER" id="PTHR11803">
    <property type="entry name" value="2-IMINOBUTANOATE/2-IMINOPROPANOATE DEAMINASE RIDA"/>
    <property type="match status" value="1"/>
</dbReference>
<dbReference type="PANTHER" id="PTHR11803:SF39">
    <property type="entry name" value="2-IMINOBUTANOATE_2-IMINOPROPANOATE DEAMINASE"/>
    <property type="match status" value="1"/>
</dbReference>
<dbReference type="CDD" id="cd00448">
    <property type="entry name" value="YjgF_YER057c_UK114_family"/>
    <property type="match status" value="1"/>
</dbReference>
<dbReference type="RefSeq" id="WP_088757413.1">
    <property type="nucleotide sequence ID" value="NZ_NJGV01000032.1"/>
</dbReference>
<comment type="caution">
    <text evidence="1">The sequence shown here is derived from an EMBL/GenBank/DDBJ whole genome shotgun (WGS) entry which is preliminary data.</text>
</comment>
<dbReference type="AlphaFoldDB" id="A0A225SMR1"/>
<accession>A0A225SMR1</accession>
<dbReference type="GO" id="GO:0005829">
    <property type="term" value="C:cytosol"/>
    <property type="evidence" value="ECO:0007669"/>
    <property type="project" value="TreeGrafter"/>
</dbReference>
<proteinExistence type="predicted"/>
<name>A0A225SMR1_9BURK</name>
<dbReference type="InterPro" id="IPR035959">
    <property type="entry name" value="RutC-like_sf"/>
</dbReference>
<protein>
    <submittedName>
        <fullName evidence="1">Reactive intermediate/imine deaminase</fullName>
    </submittedName>
</protein>
<dbReference type="Pfam" id="PF01042">
    <property type="entry name" value="Ribonuc_L-PSP"/>
    <property type="match status" value="1"/>
</dbReference>
<dbReference type="GO" id="GO:0019239">
    <property type="term" value="F:deaminase activity"/>
    <property type="evidence" value="ECO:0007669"/>
    <property type="project" value="TreeGrafter"/>
</dbReference>
<dbReference type="InterPro" id="IPR006175">
    <property type="entry name" value="YjgF/YER057c/UK114"/>
</dbReference>
<gene>
    <name evidence="1" type="ORF">CEJ45_23455</name>
</gene>